<evidence type="ECO:0000313" key="9">
    <source>
        <dbReference type="Proteomes" id="UP000063964"/>
    </source>
</evidence>
<dbReference type="InterPro" id="IPR011035">
    <property type="entry name" value="Ribosomal_bL25/Gln-tRNA_synth"/>
</dbReference>
<keyword evidence="9" id="KW-1185">Reference proteome</keyword>
<reference evidence="9" key="1">
    <citation type="submission" date="2016-02" db="EMBL/GenBank/DDBJ databases">
        <authorList>
            <person name="Holder M.E."/>
            <person name="Ajami N.J."/>
            <person name="Petrosino J.F."/>
        </authorList>
    </citation>
    <scope>NUCLEOTIDE SEQUENCE [LARGE SCALE GENOMIC DNA]</scope>
    <source>
        <strain evidence="9">DSM 12838</strain>
    </source>
</reference>
<dbReference type="InterPro" id="IPR020056">
    <property type="entry name" value="Rbsml_bL25/Gln-tRNA_synth_N"/>
</dbReference>
<dbReference type="GO" id="GO:0003735">
    <property type="term" value="F:structural constituent of ribosome"/>
    <property type="evidence" value="ECO:0007669"/>
    <property type="project" value="InterPro"/>
</dbReference>
<dbReference type="AlphaFoldDB" id="A0A0X8JR68"/>
<evidence type="ECO:0000256" key="3">
    <source>
        <dbReference type="ARBA" id="ARBA00022980"/>
    </source>
</evidence>
<dbReference type="GO" id="GO:0006412">
    <property type="term" value="P:translation"/>
    <property type="evidence" value="ECO:0007669"/>
    <property type="project" value="UniProtKB-UniRule"/>
</dbReference>
<dbReference type="PANTHER" id="PTHR33284">
    <property type="entry name" value="RIBOSOMAL PROTEIN L25/GLN-TRNA SYNTHETASE, ANTI-CODON-BINDING DOMAIN-CONTAINING PROTEIN"/>
    <property type="match status" value="1"/>
</dbReference>
<dbReference type="Pfam" id="PF14693">
    <property type="entry name" value="Ribosomal_TL5_C"/>
    <property type="match status" value="1"/>
</dbReference>
<dbReference type="EMBL" id="CP014230">
    <property type="protein sequence ID" value="AMD93043.1"/>
    <property type="molecule type" value="Genomic_DNA"/>
</dbReference>
<comment type="subunit">
    <text evidence="5">Part of the 50S ribosomal subunit; part of the 5S rRNA/L5/L18/L25 subcomplex. Contacts the 5S rRNA. Binds to the 5S rRNA independently of L5 and L18.</text>
</comment>
<keyword evidence="3 5" id="KW-0689">Ribosomal protein</keyword>
<dbReference type="InterPro" id="IPR020057">
    <property type="entry name" value="Ribosomal_bL25_b-dom"/>
</dbReference>
<evidence type="ECO:0000256" key="5">
    <source>
        <dbReference type="HAMAP-Rule" id="MF_01334"/>
    </source>
</evidence>
<dbReference type="InterPro" id="IPR029751">
    <property type="entry name" value="Ribosomal_L25_dom"/>
</dbReference>
<feature type="domain" description="Large ribosomal subunit protein bL25 beta" evidence="7">
    <location>
        <begin position="105"/>
        <end position="186"/>
    </location>
</feature>
<keyword evidence="2 5" id="KW-0694">RNA-binding</keyword>
<evidence type="ECO:0000256" key="4">
    <source>
        <dbReference type="ARBA" id="ARBA00023274"/>
    </source>
</evidence>
<proteinExistence type="inferred from homology"/>
<dbReference type="Gene3D" id="2.40.240.10">
    <property type="entry name" value="Ribosomal Protein L25, Chain P"/>
    <property type="match status" value="1"/>
</dbReference>
<comment type="similarity">
    <text evidence="5">Belongs to the bacterial ribosomal protein bL25 family. CTC subfamily.</text>
</comment>
<evidence type="ECO:0000259" key="6">
    <source>
        <dbReference type="Pfam" id="PF01386"/>
    </source>
</evidence>
<feature type="domain" description="Large ribosomal subunit protein bL25 L25" evidence="6">
    <location>
        <begin position="7"/>
        <end position="97"/>
    </location>
</feature>
<sequence>MSEVMSLQLKRREERGKGPCSRLRASGLVPGVFYNSKGENISFTVDNLALGKAFEKVRYSKMLELEIDMDGKVEKRNALFKSLVSHPVKRRYDHVDFIGVDLDKEVEVTVPVEVRGRAKGIVLGGKLELYQERVLVRCLPAAIPDSIGFDITELNIGDKVFVDQLAMPEGVKAVYDRNYLVLAILAGRGAKAGEEEEV</sequence>
<dbReference type="STRING" id="888061.AXF15_08005"/>
<organism evidence="8 9">
    <name type="scientific">Desulfomicrobium orale DSM 12838</name>
    <dbReference type="NCBI Taxonomy" id="888061"/>
    <lineage>
        <taxon>Bacteria</taxon>
        <taxon>Pseudomonadati</taxon>
        <taxon>Thermodesulfobacteriota</taxon>
        <taxon>Desulfovibrionia</taxon>
        <taxon>Desulfovibrionales</taxon>
        <taxon>Desulfomicrobiaceae</taxon>
        <taxon>Desulfomicrobium</taxon>
    </lineage>
</organism>
<gene>
    <name evidence="5" type="primary">rplY</name>
    <name evidence="5" type="synonym">ctc</name>
    <name evidence="8" type="ORF">AXF15_08005</name>
</gene>
<dbReference type="NCBIfam" id="TIGR00731">
    <property type="entry name" value="bL25_bact_ctc"/>
    <property type="match status" value="1"/>
</dbReference>
<evidence type="ECO:0000259" key="7">
    <source>
        <dbReference type="Pfam" id="PF14693"/>
    </source>
</evidence>
<dbReference type="GO" id="GO:0022625">
    <property type="term" value="C:cytosolic large ribosomal subunit"/>
    <property type="evidence" value="ECO:0007669"/>
    <property type="project" value="TreeGrafter"/>
</dbReference>
<dbReference type="RefSeq" id="WP_066605705.1">
    <property type="nucleotide sequence ID" value="NZ_CP014230.1"/>
</dbReference>
<dbReference type="InterPro" id="IPR037121">
    <property type="entry name" value="Ribosomal_bL25_C"/>
</dbReference>
<dbReference type="Proteomes" id="UP000063964">
    <property type="component" value="Chromosome"/>
</dbReference>
<comment type="function">
    <text evidence="5">This is one of the proteins that binds to the 5S RNA in the ribosome where it forms part of the central protuberance.</text>
</comment>
<keyword evidence="4 5" id="KW-0687">Ribonucleoprotein</keyword>
<accession>A0A0X8JR68</accession>
<evidence type="ECO:0000313" key="8">
    <source>
        <dbReference type="EMBL" id="AMD93043.1"/>
    </source>
</evidence>
<name>A0A0X8JR68_9BACT</name>
<dbReference type="InterPro" id="IPR001021">
    <property type="entry name" value="Ribosomal_bL25_long"/>
</dbReference>
<dbReference type="GO" id="GO:0008097">
    <property type="term" value="F:5S rRNA binding"/>
    <property type="evidence" value="ECO:0007669"/>
    <property type="project" value="InterPro"/>
</dbReference>
<dbReference type="Gene3D" id="2.170.120.20">
    <property type="entry name" value="Ribosomal protein L25, beta domain"/>
    <property type="match status" value="1"/>
</dbReference>
<dbReference type="InterPro" id="IPR020930">
    <property type="entry name" value="Ribosomal_uL5_bac-type"/>
</dbReference>
<dbReference type="OrthoDB" id="9786489at2"/>
<keyword evidence="1 5" id="KW-0699">rRNA-binding</keyword>
<evidence type="ECO:0000256" key="2">
    <source>
        <dbReference type="ARBA" id="ARBA00022884"/>
    </source>
</evidence>
<dbReference type="Pfam" id="PF01386">
    <property type="entry name" value="Ribosomal_L25p"/>
    <property type="match status" value="1"/>
</dbReference>
<dbReference type="PANTHER" id="PTHR33284:SF1">
    <property type="entry name" value="RIBOSOMAL PROTEIN L25_GLN-TRNA SYNTHETASE, ANTI-CODON-BINDING DOMAIN-CONTAINING PROTEIN"/>
    <property type="match status" value="1"/>
</dbReference>
<evidence type="ECO:0000256" key="1">
    <source>
        <dbReference type="ARBA" id="ARBA00022730"/>
    </source>
</evidence>
<dbReference type="HAMAP" id="MF_01334">
    <property type="entry name" value="Ribosomal_bL25_CTC"/>
    <property type="match status" value="1"/>
</dbReference>
<protein>
    <recommendedName>
        <fullName evidence="5">Large ribosomal subunit protein bL25</fullName>
    </recommendedName>
    <alternativeName>
        <fullName evidence="5">General stress protein CTC</fullName>
    </alternativeName>
</protein>
<dbReference type="KEGG" id="doa:AXF15_08005"/>
<dbReference type="SUPFAM" id="SSF50715">
    <property type="entry name" value="Ribosomal protein L25-like"/>
    <property type="match status" value="1"/>
</dbReference>
<dbReference type="CDD" id="cd00495">
    <property type="entry name" value="Ribosomal_L25_TL5_CTC"/>
    <property type="match status" value="1"/>
</dbReference>